<protein>
    <recommendedName>
        <fullName evidence="8">Citrate transporter-like domain-containing protein</fullName>
    </recommendedName>
</protein>
<dbReference type="GO" id="GO:0055085">
    <property type="term" value="P:transmembrane transport"/>
    <property type="evidence" value="ECO:0007669"/>
    <property type="project" value="InterPro"/>
</dbReference>
<accession>A0A830G6U9</accession>
<comment type="caution">
    <text evidence="9">The sequence shown here is derived from an EMBL/GenBank/DDBJ whole genome shotgun (WGS) entry which is preliminary data.</text>
</comment>
<feature type="transmembrane region" description="Helical" evidence="7">
    <location>
        <begin position="33"/>
        <end position="51"/>
    </location>
</feature>
<feature type="domain" description="Citrate transporter-like" evidence="8">
    <location>
        <begin position="8"/>
        <end position="94"/>
    </location>
</feature>
<dbReference type="RefSeq" id="WP_188876386.1">
    <property type="nucleotide sequence ID" value="NZ_BMOQ01000001.1"/>
</dbReference>
<feature type="transmembrane region" description="Helical" evidence="7">
    <location>
        <begin position="100"/>
        <end position="125"/>
    </location>
</feature>
<dbReference type="Pfam" id="PF03600">
    <property type="entry name" value="CitMHS"/>
    <property type="match status" value="1"/>
</dbReference>
<dbReference type="Proteomes" id="UP000608850">
    <property type="component" value="Unassembled WGS sequence"/>
</dbReference>
<sequence length="162" mass="16614">MSLPWPITAVLVVAAFALLFARREPGGEVLRDVDWTLLVLFVGMFVLVAGLRTTPIVPALEAHVIDGLSLGAAAFALSNLVSNVPAVLVLSAGVSTHEGWLVLSAVATLAGNATPVAFAASLIVLEGAARRGVDFPVRCLVAVGLPVSVVTSALAVALLVWV</sequence>
<evidence type="ECO:0000256" key="4">
    <source>
        <dbReference type="ARBA" id="ARBA00022692"/>
    </source>
</evidence>
<dbReference type="OrthoDB" id="86089at2157"/>
<proteinExistence type="predicted"/>
<dbReference type="AlphaFoldDB" id="A0A830G6U9"/>
<keyword evidence="10" id="KW-1185">Reference proteome</keyword>
<evidence type="ECO:0000256" key="3">
    <source>
        <dbReference type="ARBA" id="ARBA00022475"/>
    </source>
</evidence>
<dbReference type="PANTHER" id="PTHR43302:SF5">
    <property type="entry name" value="TRANSPORTER ARSB-RELATED"/>
    <property type="match status" value="1"/>
</dbReference>
<evidence type="ECO:0000256" key="7">
    <source>
        <dbReference type="SAM" id="Phobius"/>
    </source>
</evidence>
<evidence type="ECO:0000313" key="9">
    <source>
        <dbReference type="EMBL" id="GGN06006.1"/>
    </source>
</evidence>
<evidence type="ECO:0000313" key="10">
    <source>
        <dbReference type="Proteomes" id="UP000608850"/>
    </source>
</evidence>
<gene>
    <name evidence="9" type="ORF">GCM10009021_01170</name>
</gene>
<evidence type="ECO:0000256" key="6">
    <source>
        <dbReference type="ARBA" id="ARBA00023136"/>
    </source>
</evidence>
<comment type="subcellular location">
    <subcellularLocation>
        <location evidence="1">Cell membrane</location>
        <topology evidence="1">Multi-pass membrane protein</topology>
    </subcellularLocation>
</comment>
<keyword evidence="3" id="KW-1003">Cell membrane</keyword>
<feature type="transmembrane region" description="Helical" evidence="7">
    <location>
        <begin position="72"/>
        <end position="94"/>
    </location>
</feature>
<organism evidence="9 10">
    <name type="scientific">Halarchaeum nitratireducens</name>
    <dbReference type="NCBI Taxonomy" id="489913"/>
    <lineage>
        <taxon>Archaea</taxon>
        <taxon>Methanobacteriati</taxon>
        <taxon>Methanobacteriota</taxon>
        <taxon>Stenosarchaea group</taxon>
        <taxon>Halobacteria</taxon>
        <taxon>Halobacteriales</taxon>
        <taxon>Halobacteriaceae</taxon>
    </lineage>
</organism>
<keyword evidence="4 7" id="KW-0812">Transmembrane</keyword>
<evidence type="ECO:0000256" key="1">
    <source>
        <dbReference type="ARBA" id="ARBA00004651"/>
    </source>
</evidence>
<evidence type="ECO:0000256" key="2">
    <source>
        <dbReference type="ARBA" id="ARBA00022448"/>
    </source>
</evidence>
<dbReference type="EMBL" id="BMOQ01000001">
    <property type="protein sequence ID" value="GGN06006.1"/>
    <property type="molecule type" value="Genomic_DNA"/>
</dbReference>
<dbReference type="PANTHER" id="PTHR43302">
    <property type="entry name" value="TRANSPORTER ARSB-RELATED"/>
    <property type="match status" value="1"/>
</dbReference>
<dbReference type="GO" id="GO:0005886">
    <property type="term" value="C:plasma membrane"/>
    <property type="evidence" value="ECO:0007669"/>
    <property type="project" value="UniProtKB-SubCell"/>
</dbReference>
<keyword evidence="2" id="KW-0813">Transport</keyword>
<feature type="transmembrane region" description="Helical" evidence="7">
    <location>
        <begin position="137"/>
        <end position="161"/>
    </location>
</feature>
<dbReference type="InterPro" id="IPR004680">
    <property type="entry name" value="Cit_transptr-like_dom"/>
</dbReference>
<evidence type="ECO:0000259" key="8">
    <source>
        <dbReference type="Pfam" id="PF03600"/>
    </source>
</evidence>
<keyword evidence="6 7" id="KW-0472">Membrane</keyword>
<evidence type="ECO:0000256" key="5">
    <source>
        <dbReference type="ARBA" id="ARBA00022989"/>
    </source>
</evidence>
<name>A0A830G6U9_9EURY</name>
<keyword evidence="5 7" id="KW-1133">Transmembrane helix</keyword>
<reference evidence="9 10" key="1">
    <citation type="journal article" date="2019" name="Int. J. Syst. Evol. Microbiol.">
        <title>The Global Catalogue of Microorganisms (GCM) 10K type strain sequencing project: providing services to taxonomists for standard genome sequencing and annotation.</title>
        <authorList>
            <consortium name="The Broad Institute Genomics Platform"/>
            <consortium name="The Broad Institute Genome Sequencing Center for Infectious Disease"/>
            <person name="Wu L."/>
            <person name="Ma J."/>
        </authorList>
    </citation>
    <scope>NUCLEOTIDE SEQUENCE [LARGE SCALE GENOMIC DNA]</scope>
    <source>
        <strain evidence="9 10">JCM 16331</strain>
    </source>
</reference>